<organism evidence="2 3">
    <name type="scientific">Tritrichomonas musculus</name>
    <dbReference type="NCBI Taxonomy" id="1915356"/>
    <lineage>
        <taxon>Eukaryota</taxon>
        <taxon>Metamonada</taxon>
        <taxon>Parabasalia</taxon>
        <taxon>Tritrichomonadida</taxon>
        <taxon>Tritrichomonadidae</taxon>
        <taxon>Tritrichomonas</taxon>
    </lineage>
</organism>
<evidence type="ECO:0000313" key="2">
    <source>
        <dbReference type="EMBL" id="KAK8885618.1"/>
    </source>
</evidence>
<dbReference type="Proteomes" id="UP001470230">
    <property type="component" value="Unassembled WGS sequence"/>
</dbReference>
<reference evidence="2 3" key="1">
    <citation type="submission" date="2024-04" db="EMBL/GenBank/DDBJ databases">
        <title>Tritrichomonas musculus Genome.</title>
        <authorList>
            <person name="Alves-Ferreira E."/>
            <person name="Grigg M."/>
            <person name="Lorenzi H."/>
            <person name="Galac M."/>
        </authorList>
    </citation>
    <scope>NUCLEOTIDE SEQUENCE [LARGE SCALE GENOMIC DNA]</scope>
    <source>
        <strain evidence="2 3">EAF2021</strain>
    </source>
</reference>
<gene>
    <name evidence="2" type="ORF">M9Y10_041068</name>
</gene>
<feature type="region of interest" description="Disordered" evidence="1">
    <location>
        <begin position="70"/>
        <end position="93"/>
    </location>
</feature>
<comment type="caution">
    <text evidence="2">The sequence shown here is derived from an EMBL/GenBank/DDBJ whole genome shotgun (WGS) entry which is preliminary data.</text>
</comment>
<proteinExistence type="predicted"/>
<evidence type="ECO:0000256" key="1">
    <source>
        <dbReference type="SAM" id="MobiDB-lite"/>
    </source>
</evidence>
<feature type="region of interest" description="Disordered" evidence="1">
    <location>
        <begin position="221"/>
        <end position="265"/>
    </location>
</feature>
<dbReference type="InterPro" id="IPR010736">
    <property type="entry name" value="SHIPPO-rpt"/>
</dbReference>
<dbReference type="Pfam" id="PF07004">
    <property type="entry name" value="SHIPPO-rpt"/>
    <property type="match status" value="3"/>
</dbReference>
<evidence type="ECO:0000313" key="3">
    <source>
        <dbReference type="Proteomes" id="UP001470230"/>
    </source>
</evidence>
<feature type="compositionally biased region" description="Pro residues" evidence="1">
    <location>
        <begin position="79"/>
        <end position="88"/>
    </location>
</feature>
<feature type="region of interest" description="Disordered" evidence="1">
    <location>
        <begin position="184"/>
        <end position="206"/>
    </location>
</feature>
<keyword evidence="3" id="KW-1185">Reference proteome</keyword>
<accession>A0ABR2K4A8</accession>
<protein>
    <submittedName>
        <fullName evidence="2">Uncharacterized protein</fullName>
    </submittedName>
</protein>
<sequence>MMTANDEFAVRINRILAENAKFAATRQEHLLKRRQNRDSSAVQNRISQLKSEKARFYMSFQSYGSFGSDTPRWTIPSSRKPPPPPDSTPAPGNYNIPSIGIEVKGRGFTFSKAETDFTRNPNKCEVMLTHDFPDIQPGKVPIQISTKSNLDHFYLPTPVSPSPTYVPPGLGSHQTRSIGSKYKDDRYKTISPGPGRYTPKDTIDKKSFTCSVPRSKRRDLFEEYKNDNPGPGSYDVTPPIRRAPRWTSLSRKKTKRIRTSDTPDS</sequence>
<dbReference type="EMBL" id="JAPFFF010000007">
    <property type="protein sequence ID" value="KAK8885618.1"/>
    <property type="molecule type" value="Genomic_DNA"/>
</dbReference>
<name>A0ABR2K4A8_9EUKA</name>